<dbReference type="Proteomes" id="UP000031972">
    <property type="component" value="Unassembled WGS sequence"/>
</dbReference>
<feature type="domain" description="HTH marR-type" evidence="4">
    <location>
        <begin position="16"/>
        <end position="60"/>
    </location>
</feature>
<evidence type="ECO:0000313" key="6">
    <source>
        <dbReference type="Proteomes" id="UP000031972"/>
    </source>
</evidence>
<evidence type="ECO:0000256" key="3">
    <source>
        <dbReference type="ARBA" id="ARBA00022629"/>
    </source>
</evidence>
<evidence type="ECO:0000313" key="5">
    <source>
        <dbReference type="EMBL" id="KIL49145.1"/>
    </source>
</evidence>
<dbReference type="OrthoDB" id="9796533at2"/>
<dbReference type="Gene3D" id="3.30.420.40">
    <property type="match status" value="2"/>
</dbReference>
<dbReference type="SUPFAM" id="SSF53067">
    <property type="entry name" value="Actin-like ATPase domain"/>
    <property type="match status" value="1"/>
</dbReference>
<dbReference type="CDD" id="cd24076">
    <property type="entry name" value="ASKHA_ATPase_ROK_BsXylR-like"/>
    <property type="match status" value="1"/>
</dbReference>
<dbReference type="EC" id="5.1.3.14" evidence="5"/>
<dbReference type="PANTHER" id="PTHR18964">
    <property type="entry name" value="ROK (REPRESSOR, ORF, KINASE) FAMILY"/>
    <property type="match status" value="1"/>
</dbReference>
<evidence type="ECO:0000256" key="1">
    <source>
        <dbReference type="ARBA" id="ARBA00002486"/>
    </source>
</evidence>
<keyword evidence="3" id="KW-0119">Carbohydrate metabolism</keyword>
<dbReference type="GO" id="GO:0042732">
    <property type="term" value="P:D-xylose metabolic process"/>
    <property type="evidence" value="ECO:0007669"/>
    <property type="project" value="UniProtKB-KW"/>
</dbReference>
<dbReference type="GO" id="GO:0008761">
    <property type="term" value="F:UDP-N-acetylglucosamine 2-epimerase activity"/>
    <property type="evidence" value="ECO:0007669"/>
    <property type="project" value="UniProtKB-EC"/>
</dbReference>
<dbReference type="AlphaFoldDB" id="A0A0C2RG34"/>
<comment type="similarity">
    <text evidence="2">Belongs to the ROK (NagC/XylR) family.</text>
</comment>
<reference evidence="5 6" key="1">
    <citation type="submission" date="2015-01" db="EMBL/GenBank/DDBJ databases">
        <title>Jeotgalibacillus campisalis genome sequencing.</title>
        <authorList>
            <person name="Goh K.M."/>
            <person name="Chan K.-G."/>
            <person name="Yaakop A.S."/>
            <person name="Ee R."/>
            <person name="Gan H.M."/>
            <person name="Chan C.S."/>
        </authorList>
    </citation>
    <scope>NUCLEOTIDE SEQUENCE [LARGE SCALE GENOMIC DNA]</scope>
    <source>
        <strain evidence="5 6">SF-57</strain>
    </source>
</reference>
<dbReference type="PANTHER" id="PTHR18964:SF149">
    <property type="entry name" value="BIFUNCTIONAL UDP-N-ACETYLGLUCOSAMINE 2-EPIMERASE_N-ACETYLMANNOSAMINE KINASE"/>
    <property type="match status" value="1"/>
</dbReference>
<dbReference type="InterPro" id="IPR000600">
    <property type="entry name" value="ROK"/>
</dbReference>
<keyword evidence="6" id="KW-1185">Reference proteome</keyword>
<dbReference type="Pfam" id="PF12802">
    <property type="entry name" value="MarR_2"/>
    <property type="match status" value="1"/>
</dbReference>
<dbReference type="Pfam" id="PF00480">
    <property type="entry name" value="ROK"/>
    <property type="match status" value="1"/>
</dbReference>
<dbReference type="RefSeq" id="WP_041055990.1">
    <property type="nucleotide sequence ID" value="NZ_JXRR01000010.1"/>
</dbReference>
<comment type="function">
    <text evidence="1">Transcriptional repressor of xylose-utilizing enzymes.</text>
</comment>
<dbReference type="InterPro" id="IPR036388">
    <property type="entry name" value="WH-like_DNA-bd_sf"/>
</dbReference>
<evidence type="ECO:0000256" key="2">
    <source>
        <dbReference type="ARBA" id="ARBA00006479"/>
    </source>
</evidence>
<protein>
    <submittedName>
        <fullName evidence="5">UDP-N-acetylglucosamine 2-epimerase (Non-hydrolysing)</fullName>
        <ecNumber evidence="5">5.1.3.14</ecNumber>
    </submittedName>
</protein>
<dbReference type="GO" id="GO:0003700">
    <property type="term" value="F:DNA-binding transcription factor activity"/>
    <property type="evidence" value="ECO:0007669"/>
    <property type="project" value="InterPro"/>
</dbReference>
<organism evidence="5 6">
    <name type="scientific">Jeotgalibacillus campisalis</name>
    <dbReference type="NCBI Taxonomy" id="220754"/>
    <lineage>
        <taxon>Bacteria</taxon>
        <taxon>Bacillati</taxon>
        <taxon>Bacillota</taxon>
        <taxon>Bacilli</taxon>
        <taxon>Bacillales</taxon>
        <taxon>Caryophanaceae</taxon>
        <taxon>Jeotgalibacillus</taxon>
    </lineage>
</organism>
<name>A0A0C2RG34_9BACL</name>
<proteinExistence type="inferred from homology"/>
<sequence>MTNHTWNQHVVKKGNKSLVLQHIKKNTPISRADIAKTTGLNKSTVSSLVSELLEENLLYESGPGESSGGRRPVMLYFNGQAGFSIGVDLGVNYLLGILTDLNGKIIYEEKSYFSQLSYKEIETRLFELINSLIQSTPSCTYGVIGIGIGAPGAVNKDGEILHAPNLKWENIKLKEIVENQFSLPVTIENEANAGAYGEKRFGSGKESENLVYVSAGTGIGVGIILNGILYKGNNGFSGEMGHMTIDINGPDCTCGNHGCWELYASEKALLTKAGNLENGRELDLEELISLAGRHPEAADLFKEIGMYLGVGINSIIHTFNPDHVIIGNRLGSAKEFLEAPILHYIKDHSNWFHQKDLEISFSKNSTYAAALGVTASVVENFLQINLVASS</sequence>
<dbReference type="EMBL" id="JXRR01000010">
    <property type="protein sequence ID" value="KIL49145.1"/>
    <property type="molecule type" value="Genomic_DNA"/>
</dbReference>
<dbReference type="Gene3D" id="1.10.10.10">
    <property type="entry name" value="Winged helix-like DNA-binding domain superfamily/Winged helix DNA-binding domain"/>
    <property type="match status" value="1"/>
</dbReference>
<keyword evidence="3" id="KW-0859">Xylose metabolism</keyword>
<dbReference type="SUPFAM" id="SSF46785">
    <property type="entry name" value="Winged helix' DNA-binding domain"/>
    <property type="match status" value="1"/>
</dbReference>
<gene>
    <name evidence="5" type="ORF">KR50_11800</name>
</gene>
<evidence type="ECO:0000259" key="4">
    <source>
        <dbReference type="Pfam" id="PF12802"/>
    </source>
</evidence>
<dbReference type="InterPro" id="IPR043129">
    <property type="entry name" value="ATPase_NBD"/>
</dbReference>
<comment type="caution">
    <text evidence="5">The sequence shown here is derived from an EMBL/GenBank/DDBJ whole genome shotgun (WGS) entry which is preliminary data.</text>
</comment>
<dbReference type="PATRIC" id="fig|220754.4.peg.1200"/>
<accession>A0A0C2RG34</accession>
<keyword evidence="5" id="KW-0413">Isomerase</keyword>
<dbReference type="InterPro" id="IPR036390">
    <property type="entry name" value="WH_DNA-bd_sf"/>
</dbReference>
<dbReference type="InterPro" id="IPR000835">
    <property type="entry name" value="HTH_MarR-typ"/>
</dbReference>